<feature type="domain" description="SURP motif" evidence="3">
    <location>
        <begin position="352"/>
        <end position="395"/>
    </location>
</feature>
<protein>
    <recommendedName>
        <fullName evidence="3">SURP motif domain-containing protein</fullName>
    </recommendedName>
</protein>
<dbReference type="Gene3D" id="3.60.20.10">
    <property type="entry name" value="Glutamine Phosphoribosylpyrophosphate, subunit 1, domain 1"/>
    <property type="match status" value="1"/>
</dbReference>
<dbReference type="GO" id="GO:0071004">
    <property type="term" value="C:U2-type prespliceosome"/>
    <property type="evidence" value="ECO:0007669"/>
    <property type="project" value="TreeGrafter"/>
</dbReference>
<dbReference type="Pfam" id="PF01805">
    <property type="entry name" value="Surp"/>
    <property type="match status" value="4"/>
</dbReference>
<feature type="region of interest" description="Disordered" evidence="2">
    <location>
        <begin position="203"/>
        <end position="225"/>
    </location>
</feature>
<dbReference type="GO" id="GO:0005686">
    <property type="term" value="C:U2 snRNP"/>
    <property type="evidence" value="ECO:0007669"/>
    <property type="project" value="TreeGrafter"/>
</dbReference>
<dbReference type="PROSITE" id="PS50128">
    <property type="entry name" value="SURP"/>
    <property type="match status" value="4"/>
</dbReference>
<dbReference type="InterPro" id="IPR029055">
    <property type="entry name" value="Ntn_hydrolases_N"/>
</dbReference>
<dbReference type="PANTHER" id="PTHR15316">
    <property type="entry name" value="SPLICEOSOME ASSOCIATED PROTEIN 114/SWAP SPLICING FACTOR-RELATED"/>
    <property type="match status" value="1"/>
</dbReference>
<dbReference type="GO" id="GO:0071013">
    <property type="term" value="C:catalytic step 2 spliceosome"/>
    <property type="evidence" value="ECO:0007669"/>
    <property type="project" value="TreeGrafter"/>
</dbReference>
<evidence type="ECO:0000313" key="5">
    <source>
        <dbReference type="Proteomes" id="UP000886595"/>
    </source>
</evidence>
<evidence type="ECO:0000256" key="1">
    <source>
        <dbReference type="ARBA" id="ARBA00022664"/>
    </source>
</evidence>
<dbReference type="InterPro" id="IPR035967">
    <property type="entry name" value="SWAP/Surp_sf"/>
</dbReference>
<feature type="domain" description="SURP motif" evidence="3">
    <location>
        <begin position="547"/>
        <end position="587"/>
    </location>
</feature>
<dbReference type="EMBL" id="JAAMPC010000009">
    <property type="protein sequence ID" value="KAG2292408.1"/>
    <property type="molecule type" value="Genomic_DNA"/>
</dbReference>
<feature type="compositionally biased region" description="Pro residues" evidence="2">
    <location>
        <begin position="214"/>
        <end position="223"/>
    </location>
</feature>
<dbReference type="InterPro" id="IPR045146">
    <property type="entry name" value="SF3A1"/>
</dbReference>
<evidence type="ECO:0000256" key="2">
    <source>
        <dbReference type="SAM" id="MobiDB-lite"/>
    </source>
</evidence>
<feature type="domain" description="SURP motif" evidence="3">
    <location>
        <begin position="231"/>
        <end position="272"/>
    </location>
</feature>
<feature type="compositionally biased region" description="Basic and acidic residues" evidence="2">
    <location>
        <begin position="203"/>
        <end position="213"/>
    </location>
</feature>
<dbReference type="InterPro" id="IPR029071">
    <property type="entry name" value="Ubiquitin-like_domsf"/>
</dbReference>
<organism evidence="4 5">
    <name type="scientific">Brassica carinata</name>
    <name type="common">Ethiopian mustard</name>
    <name type="synonym">Abyssinian cabbage</name>
    <dbReference type="NCBI Taxonomy" id="52824"/>
    <lineage>
        <taxon>Eukaryota</taxon>
        <taxon>Viridiplantae</taxon>
        <taxon>Streptophyta</taxon>
        <taxon>Embryophyta</taxon>
        <taxon>Tracheophyta</taxon>
        <taxon>Spermatophyta</taxon>
        <taxon>Magnoliopsida</taxon>
        <taxon>eudicotyledons</taxon>
        <taxon>Gunneridae</taxon>
        <taxon>Pentapetalae</taxon>
        <taxon>rosids</taxon>
        <taxon>malvids</taxon>
        <taxon>Brassicales</taxon>
        <taxon>Brassicaceae</taxon>
        <taxon>Brassiceae</taxon>
        <taxon>Brassica</taxon>
    </lineage>
</organism>
<proteinExistence type="predicted"/>
<evidence type="ECO:0000259" key="3">
    <source>
        <dbReference type="PROSITE" id="PS50128"/>
    </source>
</evidence>
<dbReference type="SMART" id="SM00648">
    <property type="entry name" value="SWAP"/>
    <property type="match status" value="5"/>
</dbReference>
<sequence>MGLDLSFEELSIGGVALDLVGIPLSEETLTKAKNSDVVLLGAIGWYKLITVFPQLVDSTYDHPRAYQSPSGKLVQIEHALTAVGSGQTSLEIKASNGVVIATEKKLPSILVDEASLIVIERTARVVAQLGLEHEKLILEANRCIENAPYKPPGSKTVLEVERSGFLKSCDHPYHQVYRKKRDAYFAQCQDGVIHFLRPKFDDDLKPPPNRDDPPPPPHPPPDDITPIELGLVKVTALFVARYGRQFWHALIDMPMCPHFSFLNSSDKTFSYYNGLLEKLHQKVTDLHALAYGLDCMDDRDASPLAMPPSFFSLMTMPHHPNQDEDDIQPQCEPHPIPPYMFPVRISLQELVIIKLTALFVSRYGQCFLRALMMREVSNPHFDFLFFRWDQRPQFPSMEPAEIRSHVFNVLVYAYSKILMPSKRANDPGFCSVVVLAVFSSRLLRLTKPKLGEGVKTRAIIDLHAFVAGVDYLAHMHEPQYSGIMSPPQRLSVMIKNLQSPLQTPHPGILVLLPLGRKLSDYPQCSRSMCSHLEYTFPQSIGPDELGVIKLTALFVTRYGMFFMEALMKIAPTEFEFLKLTHSRRALFFAFIDVYSSILKPFTKGGDHLAMALEFFFYCLQLNKLKKGVAVMELSAFLSGVDHFAWMDVNGYSAIVAAPECRSVMMNRLTQIDTGGGLDQPPTLRTPFSFPSNCYGFSSPHDIAIIKLTAVFVARYGVRISRELKKKLDARTVLKFMEPSDELFHFYEVAVHAYSNILEGSDDADTETVIERYFHCVQWEEQKEEGSMTFDDDLYGFVEAVDCFAQLEDGYFFQMMGNIHLHLVHPCDCLYEQTSSSEPKRRKVDESSSVIEDSSTIKVWVPTVYGRKVIKIAVGSLSEKVSSLMEKIANEIQMPAKDLKLRGKEGVLKGDKSLAQNDVETGEILTLTWRISRWF</sequence>
<keyword evidence="5" id="KW-1185">Reference proteome</keyword>
<dbReference type="GO" id="GO:0003723">
    <property type="term" value="F:RNA binding"/>
    <property type="evidence" value="ECO:0007669"/>
    <property type="project" value="InterPro"/>
</dbReference>
<dbReference type="SUPFAM" id="SSF54236">
    <property type="entry name" value="Ubiquitin-like"/>
    <property type="match status" value="1"/>
</dbReference>
<dbReference type="Gene3D" id="1.10.10.790">
    <property type="entry name" value="Surp module"/>
    <property type="match status" value="4"/>
</dbReference>
<dbReference type="PANTHER" id="PTHR15316:SF10">
    <property type="entry name" value="SURP MOTIF DOMAIN-CONTAINING PROTEIN"/>
    <property type="match status" value="1"/>
</dbReference>
<feature type="domain" description="SURP motif" evidence="3">
    <location>
        <begin position="704"/>
        <end position="746"/>
    </location>
</feature>
<keyword evidence="1" id="KW-0507">mRNA processing</keyword>
<name>A0A8X7RQW0_BRACI</name>
<dbReference type="GO" id="GO:0045292">
    <property type="term" value="P:mRNA cis splicing, via spliceosome"/>
    <property type="evidence" value="ECO:0007669"/>
    <property type="project" value="InterPro"/>
</dbReference>
<accession>A0A8X7RQW0</accession>
<dbReference type="OrthoDB" id="1083373at2759"/>
<gene>
    <name evidence="4" type="ORF">Bca52824_039077</name>
</gene>
<evidence type="ECO:0000313" key="4">
    <source>
        <dbReference type="EMBL" id="KAG2292408.1"/>
    </source>
</evidence>
<dbReference type="SUPFAM" id="SSF109905">
    <property type="entry name" value="Surp module (SWAP domain)"/>
    <property type="match status" value="4"/>
</dbReference>
<dbReference type="InterPro" id="IPR000061">
    <property type="entry name" value="Surp"/>
</dbReference>
<dbReference type="AlphaFoldDB" id="A0A8X7RQW0"/>
<comment type="caution">
    <text evidence="4">The sequence shown here is derived from an EMBL/GenBank/DDBJ whole genome shotgun (WGS) entry which is preliminary data.</text>
</comment>
<dbReference type="GO" id="GO:0000381">
    <property type="term" value="P:regulation of alternative mRNA splicing, via spliceosome"/>
    <property type="evidence" value="ECO:0007669"/>
    <property type="project" value="TreeGrafter"/>
</dbReference>
<reference evidence="4 5" key="1">
    <citation type="submission" date="2020-02" db="EMBL/GenBank/DDBJ databases">
        <authorList>
            <person name="Ma Q."/>
            <person name="Huang Y."/>
            <person name="Song X."/>
            <person name="Pei D."/>
        </authorList>
    </citation>
    <scope>NUCLEOTIDE SEQUENCE [LARGE SCALE GENOMIC DNA]</scope>
    <source>
        <strain evidence="4">Sxm20200214</strain>
        <tissue evidence="4">Leaf</tissue>
    </source>
</reference>
<dbReference type="Proteomes" id="UP000886595">
    <property type="component" value="Unassembled WGS sequence"/>
</dbReference>
<dbReference type="SUPFAM" id="SSF56235">
    <property type="entry name" value="N-terminal nucleophile aminohydrolases (Ntn hydrolases)"/>
    <property type="match status" value="1"/>
</dbReference>
<dbReference type="Gene3D" id="3.10.20.90">
    <property type="entry name" value="Phosphatidylinositol 3-kinase Catalytic Subunit, Chain A, domain 1"/>
    <property type="match status" value="1"/>
</dbReference>